<dbReference type="EMBL" id="CAJJDP010000024">
    <property type="protein sequence ID" value="CAD8150889.1"/>
    <property type="molecule type" value="Genomic_DNA"/>
</dbReference>
<sequence>MIQSGVQQYEVQDFIQKKNQEQTQLKEIQILTIQNILHINKLISTFFYIWQGCILCSLSIFQIRNFVQSKSLIGFQTSLSAQYIFHYYTTFFRKGGQNQFMQKEFNFLKMGQLYFFLIGFLQEMRKHDLIFYQAIQLLEQCS</sequence>
<dbReference type="AlphaFoldDB" id="A0A8S1TIX4"/>
<proteinExistence type="predicted"/>
<organism evidence="1 2">
    <name type="scientific">Paramecium octaurelia</name>
    <dbReference type="NCBI Taxonomy" id="43137"/>
    <lineage>
        <taxon>Eukaryota</taxon>
        <taxon>Sar</taxon>
        <taxon>Alveolata</taxon>
        <taxon>Ciliophora</taxon>
        <taxon>Intramacronucleata</taxon>
        <taxon>Oligohymenophorea</taxon>
        <taxon>Peniculida</taxon>
        <taxon>Parameciidae</taxon>
        <taxon>Paramecium</taxon>
    </lineage>
</organism>
<name>A0A8S1TIX4_PAROT</name>
<dbReference type="Proteomes" id="UP000683925">
    <property type="component" value="Unassembled WGS sequence"/>
</dbReference>
<reference evidence="1" key="1">
    <citation type="submission" date="2021-01" db="EMBL/GenBank/DDBJ databases">
        <authorList>
            <consortium name="Genoscope - CEA"/>
            <person name="William W."/>
        </authorList>
    </citation>
    <scope>NUCLEOTIDE SEQUENCE</scope>
</reference>
<keyword evidence="2" id="KW-1185">Reference proteome</keyword>
<accession>A0A8S1TIX4</accession>
<protein>
    <submittedName>
        <fullName evidence="1">Uncharacterized protein</fullName>
    </submittedName>
</protein>
<gene>
    <name evidence="1" type="ORF">POCTA_138.1.T0240188</name>
</gene>
<evidence type="ECO:0000313" key="2">
    <source>
        <dbReference type="Proteomes" id="UP000683925"/>
    </source>
</evidence>
<comment type="caution">
    <text evidence="1">The sequence shown here is derived from an EMBL/GenBank/DDBJ whole genome shotgun (WGS) entry which is preliminary data.</text>
</comment>
<evidence type="ECO:0000313" key="1">
    <source>
        <dbReference type="EMBL" id="CAD8150889.1"/>
    </source>
</evidence>